<reference evidence="1 2" key="1">
    <citation type="journal article" date="2019" name="Commun. Biol.">
        <title>The bagworm genome reveals a unique fibroin gene that provides high tensile strength.</title>
        <authorList>
            <person name="Kono N."/>
            <person name="Nakamura H."/>
            <person name="Ohtoshi R."/>
            <person name="Tomita M."/>
            <person name="Numata K."/>
            <person name="Arakawa K."/>
        </authorList>
    </citation>
    <scope>NUCLEOTIDE SEQUENCE [LARGE SCALE GENOMIC DNA]</scope>
</reference>
<dbReference type="OrthoDB" id="412981at2759"/>
<name>A0A4C1YUZ2_EUMVA</name>
<gene>
    <name evidence="1" type="ORF">EVAR_54543_1</name>
</gene>
<evidence type="ECO:0000313" key="2">
    <source>
        <dbReference type="Proteomes" id="UP000299102"/>
    </source>
</evidence>
<dbReference type="AlphaFoldDB" id="A0A4C1YUZ2"/>
<keyword evidence="2" id="KW-1185">Reference proteome</keyword>
<dbReference type="EMBL" id="BGZK01001383">
    <property type="protein sequence ID" value="GBP78732.1"/>
    <property type="molecule type" value="Genomic_DNA"/>
</dbReference>
<dbReference type="Proteomes" id="UP000299102">
    <property type="component" value="Unassembled WGS sequence"/>
</dbReference>
<proteinExistence type="predicted"/>
<evidence type="ECO:0000313" key="1">
    <source>
        <dbReference type="EMBL" id="GBP78732.1"/>
    </source>
</evidence>
<sequence length="172" mass="19981">MQDQRVRTTRGILVPNPNGVNRPLLQIIVYPALVAPTHRRWDLPPRLQRAVQHKHNLQRLWARTRCPHVKHDLNRVALKLKQDVWTSRAAAWEETIAQAGVKWKSLHQLCRCLRKAPAPVCPLFDKTGMRRYAAKDRAEILTEHLEGQFTLHSASDWHSIAIHHAVVEHRVR</sequence>
<accession>A0A4C1YUZ2</accession>
<protein>
    <submittedName>
        <fullName evidence="1">Uncharacterized protein</fullName>
    </submittedName>
</protein>
<comment type="caution">
    <text evidence="1">The sequence shown here is derived from an EMBL/GenBank/DDBJ whole genome shotgun (WGS) entry which is preliminary data.</text>
</comment>
<organism evidence="1 2">
    <name type="scientific">Eumeta variegata</name>
    <name type="common">Bagworm moth</name>
    <name type="synonym">Eumeta japonica</name>
    <dbReference type="NCBI Taxonomy" id="151549"/>
    <lineage>
        <taxon>Eukaryota</taxon>
        <taxon>Metazoa</taxon>
        <taxon>Ecdysozoa</taxon>
        <taxon>Arthropoda</taxon>
        <taxon>Hexapoda</taxon>
        <taxon>Insecta</taxon>
        <taxon>Pterygota</taxon>
        <taxon>Neoptera</taxon>
        <taxon>Endopterygota</taxon>
        <taxon>Lepidoptera</taxon>
        <taxon>Glossata</taxon>
        <taxon>Ditrysia</taxon>
        <taxon>Tineoidea</taxon>
        <taxon>Psychidae</taxon>
        <taxon>Oiketicinae</taxon>
        <taxon>Eumeta</taxon>
    </lineage>
</organism>